<keyword evidence="7" id="KW-1185">Reference proteome</keyword>
<evidence type="ECO:0000256" key="3">
    <source>
        <dbReference type="RuleBase" id="RU363034"/>
    </source>
</evidence>
<comment type="caution">
    <text evidence="6">The sequence shown here is derived from an EMBL/GenBank/DDBJ whole genome shotgun (WGS) entry which is preliminary data.</text>
</comment>
<keyword evidence="3" id="KW-0645">Protease</keyword>
<dbReference type="SUPFAM" id="SSF50494">
    <property type="entry name" value="Trypsin-like serine proteases"/>
    <property type="match status" value="1"/>
</dbReference>
<feature type="domain" description="Peptidase S1" evidence="5">
    <location>
        <begin position="150"/>
        <end position="385"/>
    </location>
</feature>
<dbReference type="SMART" id="SM00020">
    <property type="entry name" value="Tryp_SPc"/>
    <property type="match status" value="1"/>
</dbReference>
<dbReference type="PANTHER" id="PTHR24253">
    <property type="entry name" value="TRANSMEMBRANE PROTEASE SERINE"/>
    <property type="match status" value="1"/>
</dbReference>
<keyword evidence="3" id="KW-0378">Hydrolase</keyword>
<dbReference type="AlphaFoldDB" id="A0A4Y2ESR1"/>
<dbReference type="InterPro" id="IPR001314">
    <property type="entry name" value="Peptidase_S1A"/>
</dbReference>
<dbReference type="GO" id="GO:0004252">
    <property type="term" value="F:serine-type endopeptidase activity"/>
    <property type="evidence" value="ECO:0007669"/>
    <property type="project" value="InterPro"/>
</dbReference>
<dbReference type="InterPro" id="IPR043504">
    <property type="entry name" value="Peptidase_S1_PA_chymotrypsin"/>
</dbReference>
<dbReference type="Gene3D" id="2.40.10.10">
    <property type="entry name" value="Trypsin-like serine proteases"/>
    <property type="match status" value="1"/>
</dbReference>
<dbReference type="FunFam" id="2.40.10.10:FF:000002">
    <property type="entry name" value="Transmembrane protease serine"/>
    <property type="match status" value="1"/>
</dbReference>
<keyword evidence="1" id="KW-1015">Disulfide bond</keyword>
<gene>
    <name evidence="6" type="primary">CFB_13</name>
    <name evidence="6" type="ORF">AVEN_183292_1</name>
</gene>
<sequence length="385" mass="42414">MRCSSSIGKVLALLVSIFLTEQIYAQRPIRFPGYNSNEQDCPRGTRCVVISRCPTRILRTMTEEPRECGYSYNWRRRICCPEWRPNPVQGPRPLPVAQPQMSQPNVPAPIPDVPTPRPVAPAIADVPRPVPEEPRPILNCGMLNRMQGFVVGGDLARQGAWPWLVSVAIRGRSGRTSGWCTGSMITRRHVVSAAHCFETRDPSLYVARIGHVNQSEADEYSVSRIVVPTTYVRGRFYDDIAILTLTREVNTENFSPICLPPSRNFVNLTGEGTTVAGWGATEPGGPLSESLRQLAGLPVMSNTRCDAELTRRVTGFRNQFNRGVSEGLLCAAFLEGGKDTCAGDSGGPMMFLSEDDRWYLVGVVSFGISCAEPGFPAGYTRVTEY</sequence>
<dbReference type="Pfam" id="PF00089">
    <property type="entry name" value="Trypsin"/>
    <property type="match status" value="1"/>
</dbReference>
<evidence type="ECO:0000256" key="4">
    <source>
        <dbReference type="SAM" id="SignalP"/>
    </source>
</evidence>
<comment type="similarity">
    <text evidence="2">Belongs to the peptidase S1 family. CLIP subfamily.</text>
</comment>
<evidence type="ECO:0000256" key="1">
    <source>
        <dbReference type="ARBA" id="ARBA00023157"/>
    </source>
</evidence>
<dbReference type="InterPro" id="IPR033116">
    <property type="entry name" value="TRYPSIN_SER"/>
</dbReference>
<keyword evidence="4" id="KW-0732">Signal</keyword>
<dbReference type="InterPro" id="IPR001254">
    <property type="entry name" value="Trypsin_dom"/>
</dbReference>
<reference evidence="6 7" key="1">
    <citation type="journal article" date="2019" name="Sci. Rep.">
        <title>Orb-weaving spider Araneus ventricosus genome elucidates the spidroin gene catalogue.</title>
        <authorList>
            <person name="Kono N."/>
            <person name="Nakamura H."/>
            <person name="Ohtoshi R."/>
            <person name="Moran D.A.P."/>
            <person name="Shinohara A."/>
            <person name="Yoshida Y."/>
            <person name="Fujiwara M."/>
            <person name="Mori M."/>
            <person name="Tomita M."/>
            <person name="Arakawa K."/>
        </authorList>
    </citation>
    <scope>NUCLEOTIDE SEQUENCE [LARGE SCALE GENOMIC DNA]</scope>
</reference>
<dbReference type="PRINTS" id="PR00722">
    <property type="entry name" value="CHYMOTRYPSIN"/>
</dbReference>
<dbReference type="PROSITE" id="PS50240">
    <property type="entry name" value="TRYPSIN_DOM"/>
    <property type="match status" value="1"/>
</dbReference>
<dbReference type="InterPro" id="IPR018114">
    <property type="entry name" value="TRYPSIN_HIS"/>
</dbReference>
<organism evidence="6 7">
    <name type="scientific">Araneus ventricosus</name>
    <name type="common">Orbweaver spider</name>
    <name type="synonym">Epeira ventricosa</name>
    <dbReference type="NCBI Taxonomy" id="182803"/>
    <lineage>
        <taxon>Eukaryota</taxon>
        <taxon>Metazoa</taxon>
        <taxon>Ecdysozoa</taxon>
        <taxon>Arthropoda</taxon>
        <taxon>Chelicerata</taxon>
        <taxon>Arachnida</taxon>
        <taxon>Araneae</taxon>
        <taxon>Araneomorphae</taxon>
        <taxon>Entelegynae</taxon>
        <taxon>Araneoidea</taxon>
        <taxon>Araneidae</taxon>
        <taxon>Araneus</taxon>
    </lineage>
</organism>
<proteinExistence type="inferred from homology"/>
<dbReference type="PANTHER" id="PTHR24253:SF103">
    <property type="entry name" value="TRANSMEMBRANE PROTEASE SERINE 7"/>
    <property type="match status" value="1"/>
</dbReference>
<dbReference type="OrthoDB" id="6422349at2759"/>
<feature type="non-terminal residue" evidence="6">
    <location>
        <position position="385"/>
    </location>
</feature>
<protein>
    <submittedName>
        <fullName evidence="6">Clotting factor B</fullName>
    </submittedName>
</protein>
<dbReference type="PROSITE" id="PS00134">
    <property type="entry name" value="TRYPSIN_HIS"/>
    <property type="match status" value="1"/>
</dbReference>
<accession>A0A4Y2ESR1</accession>
<dbReference type="InterPro" id="IPR009003">
    <property type="entry name" value="Peptidase_S1_PA"/>
</dbReference>
<evidence type="ECO:0000313" key="7">
    <source>
        <dbReference type="Proteomes" id="UP000499080"/>
    </source>
</evidence>
<dbReference type="CDD" id="cd00190">
    <property type="entry name" value="Tryp_SPc"/>
    <property type="match status" value="1"/>
</dbReference>
<dbReference type="GO" id="GO:0006508">
    <property type="term" value="P:proteolysis"/>
    <property type="evidence" value="ECO:0007669"/>
    <property type="project" value="UniProtKB-KW"/>
</dbReference>
<dbReference type="Proteomes" id="UP000499080">
    <property type="component" value="Unassembled WGS sequence"/>
</dbReference>
<evidence type="ECO:0000256" key="2">
    <source>
        <dbReference type="ARBA" id="ARBA00024195"/>
    </source>
</evidence>
<dbReference type="EMBL" id="BGPR01000693">
    <property type="protein sequence ID" value="GBM31891.1"/>
    <property type="molecule type" value="Genomic_DNA"/>
</dbReference>
<evidence type="ECO:0000259" key="5">
    <source>
        <dbReference type="PROSITE" id="PS50240"/>
    </source>
</evidence>
<dbReference type="PROSITE" id="PS00135">
    <property type="entry name" value="TRYPSIN_SER"/>
    <property type="match status" value="1"/>
</dbReference>
<evidence type="ECO:0000313" key="6">
    <source>
        <dbReference type="EMBL" id="GBM31891.1"/>
    </source>
</evidence>
<name>A0A4Y2ESR1_ARAVE</name>
<feature type="signal peptide" evidence="4">
    <location>
        <begin position="1"/>
        <end position="25"/>
    </location>
</feature>
<keyword evidence="3" id="KW-0720">Serine protease</keyword>
<feature type="chain" id="PRO_5021471612" evidence="4">
    <location>
        <begin position="26"/>
        <end position="385"/>
    </location>
</feature>